<dbReference type="SUPFAM" id="SSF103637">
    <property type="entry name" value="CCHHC domain"/>
    <property type="match status" value="4"/>
</dbReference>
<dbReference type="PANTHER" id="PTHR10816:SF15">
    <property type="entry name" value="MYELIN TRANSCRIPTION FACTOR 1-LIKE PROTEIN"/>
    <property type="match status" value="1"/>
</dbReference>
<evidence type="ECO:0000256" key="4">
    <source>
        <dbReference type="ARBA" id="ARBA00022737"/>
    </source>
</evidence>
<feature type="compositionally biased region" description="Polar residues" evidence="11">
    <location>
        <begin position="196"/>
        <end position="205"/>
    </location>
</feature>
<dbReference type="PROSITE" id="PS51802">
    <property type="entry name" value="ZF_CCHHC"/>
    <property type="match status" value="4"/>
</dbReference>
<dbReference type="InterPro" id="IPR036060">
    <property type="entry name" value="Znf_C2H2C_sf"/>
</dbReference>
<dbReference type="Pfam" id="PF01530">
    <property type="entry name" value="zf-C2HC"/>
    <property type="match status" value="4"/>
</dbReference>
<keyword evidence="9" id="KW-0539">Nucleus</keyword>
<evidence type="ECO:0000313" key="13">
    <source>
        <dbReference type="Proteomes" id="UP000759131"/>
    </source>
</evidence>
<proteinExistence type="inferred from homology"/>
<protein>
    <submittedName>
        <fullName evidence="12">Uncharacterized protein</fullName>
    </submittedName>
</protein>
<organism evidence="12">
    <name type="scientific">Medioppia subpectinata</name>
    <dbReference type="NCBI Taxonomy" id="1979941"/>
    <lineage>
        <taxon>Eukaryota</taxon>
        <taxon>Metazoa</taxon>
        <taxon>Ecdysozoa</taxon>
        <taxon>Arthropoda</taxon>
        <taxon>Chelicerata</taxon>
        <taxon>Arachnida</taxon>
        <taxon>Acari</taxon>
        <taxon>Acariformes</taxon>
        <taxon>Sarcoptiformes</taxon>
        <taxon>Oribatida</taxon>
        <taxon>Brachypylina</taxon>
        <taxon>Oppioidea</taxon>
        <taxon>Oppiidae</taxon>
        <taxon>Medioppia</taxon>
    </lineage>
</organism>
<keyword evidence="8" id="KW-0804">Transcription</keyword>
<feature type="compositionally biased region" description="Low complexity" evidence="11">
    <location>
        <begin position="1"/>
        <end position="33"/>
    </location>
</feature>
<keyword evidence="7" id="KW-0805">Transcription regulation</keyword>
<dbReference type="GO" id="GO:0008270">
    <property type="term" value="F:zinc ion binding"/>
    <property type="evidence" value="ECO:0007669"/>
    <property type="project" value="UniProtKB-KW"/>
</dbReference>
<evidence type="ECO:0000256" key="1">
    <source>
        <dbReference type="ARBA" id="ARBA00004123"/>
    </source>
</evidence>
<feature type="region of interest" description="Disordered" evidence="11">
    <location>
        <begin position="1"/>
        <end position="60"/>
    </location>
</feature>
<dbReference type="OrthoDB" id="10069059at2759"/>
<dbReference type="GO" id="GO:0007399">
    <property type="term" value="P:nervous system development"/>
    <property type="evidence" value="ECO:0007669"/>
    <property type="project" value="UniProtKB-KW"/>
</dbReference>
<evidence type="ECO:0000256" key="2">
    <source>
        <dbReference type="ARBA" id="ARBA00010194"/>
    </source>
</evidence>
<name>A0A7R9L6N5_9ACAR</name>
<dbReference type="EMBL" id="CAJPIZ010018127">
    <property type="protein sequence ID" value="CAG2116410.1"/>
    <property type="molecule type" value="Genomic_DNA"/>
</dbReference>
<feature type="coiled-coil region" evidence="10">
    <location>
        <begin position="313"/>
        <end position="409"/>
    </location>
</feature>
<gene>
    <name evidence="12" type="ORF">OSB1V03_LOCUS16369</name>
</gene>
<evidence type="ECO:0000256" key="7">
    <source>
        <dbReference type="ARBA" id="ARBA00023015"/>
    </source>
</evidence>
<keyword evidence="3" id="KW-0479">Metal-binding</keyword>
<dbReference type="Gene3D" id="4.10.320.30">
    <property type="match status" value="4"/>
</dbReference>
<evidence type="ECO:0000256" key="9">
    <source>
        <dbReference type="ARBA" id="ARBA00023242"/>
    </source>
</evidence>
<dbReference type="EMBL" id="OC872702">
    <property type="protein sequence ID" value="CAD7635980.1"/>
    <property type="molecule type" value="Genomic_DNA"/>
</dbReference>
<evidence type="ECO:0000256" key="5">
    <source>
        <dbReference type="ARBA" id="ARBA00022771"/>
    </source>
</evidence>
<dbReference type="GO" id="GO:0005634">
    <property type="term" value="C:nucleus"/>
    <property type="evidence" value="ECO:0007669"/>
    <property type="project" value="UniProtKB-SubCell"/>
</dbReference>
<keyword evidence="6" id="KW-0862">Zinc</keyword>
<comment type="subcellular location">
    <subcellularLocation>
        <location evidence="1">Nucleus</location>
    </subcellularLocation>
</comment>
<evidence type="ECO:0000256" key="10">
    <source>
        <dbReference type="SAM" id="Coils"/>
    </source>
</evidence>
<accession>A0A7R9L6N5</accession>
<dbReference type="GO" id="GO:0000978">
    <property type="term" value="F:RNA polymerase II cis-regulatory region sequence-specific DNA binding"/>
    <property type="evidence" value="ECO:0007669"/>
    <property type="project" value="TreeGrafter"/>
</dbReference>
<keyword evidence="4" id="KW-0677">Repeat</keyword>
<dbReference type="PANTHER" id="PTHR10816">
    <property type="entry name" value="MYELIN TRANSCRIPTION FACTOR 1-RELATED"/>
    <property type="match status" value="1"/>
</dbReference>
<sequence>SVGANNSSSLLSHNYLPLRSPSPEESSSVRSYSNNTDDYSDCEGDGDGPPNKMMRQSVSRVRDGRELLQCPTIGCDGMGHISGNYATHRSLSGCPHADRSVVQAQHQELKCPTVGCDGSGHITGNYTSHRSLSGCPRSKQSKKGPLVREIEKQSDAEQLRCPVATCDGSGHITGKFTTHRSASGCPVANRNKMRSDSISQDMSQHSMEEERQERTLRPQISKTDGPVCPTPGCDGSGHATGSFLTHRSLSGCPRANPANGLFKTKPMNKLDDLTNTINITNFSPHNPMTYNGTHYDSHSLHPGMALDNTHEDMRVLDDEITELQEYNSKVESEMLKLKLDINHMEEQVKSSERENQSLAQRTVQLNDYYETHEDMRVLDDEITELQEYNSKVESEMLKLKLDINHMEEQVKSSERWLLKPNVDNFDSYLNKLQQLCVESYKEENRNIFSSVRQALQDFPVSIPQTPGWVRS</sequence>
<feature type="compositionally biased region" description="Basic and acidic residues" evidence="11">
    <location>
        <begin position="206"/>
        <end position="216"/>
    </location>
</feature>
<dbReference type="InterPro" id="IPR002515">
    <property type="entry name" value="Znf_C2H2C"/>
</dbReference>
<evidence type="ECO:0000256" key="6">
    <source>
        <dbReference type="ARBA" id="ARBA00022833"/>
    </source>
</evidence>
<evidence type="ECO:0000256" key="3">
    <source>
        <dbReference type="ARBA" id="ARBA00022723"/>
    </source>
</evidence>
<comment type="similarity">
    <text evidence="2">Belongs to the MYT1 family.</text>
</comment>
<feature type="region of interest" description="Disordered" evidence="11">
    <location>
        <begin position="187"/>
        <end position="226"/>
    </location>
</feature>
<keyword evidence="5" id="KW-0863">Zinc-finger</keyword>
<evidence type="ECO:0000313" key="12">
    <source>
        <dbReference type="EMBL" id="CAD7635980.1"/>
    </source>
</evidence>
<feature type="non-terminal residue" evidence="12">
    <location>
        <position position="1"/>
    </location>
</feature>
<dbReference type="GO" id="GO:0000981">
    <property type="term" value="F:DNA-binding transcription factor activity, RNA polymerase II-specific"/>
    <property type="evidence" value="ECO:0007669"/>
    <property type="project" value="TreeGrafter"/>
</dbReference>
<keyword evidence="13" id="KW-1185">Reference proteome</keyword>
<evidence type="ECO:0000256" key="8">
    <source>
        <dbReference type="ARBA" id="ARBA00023163"/>
    </source>
</evidence>
<dbReference type="Proteomes" id="UP000759131">
    <property type="component" value="Unassembled WGS sequence"/>
</dbReference>
<keyword evidence="10" id="KW-0175">Coiled coil</keyword>
<dbReference type="FunFam" id="4.10.320.30:FF:000001">
    <property type="entry name" value="Myelin transcription factor 1-like, a"/>
    <property type="match status" value="4"/>
</dbReference>
<dbReference type="AlphaFoldDB" id="A0A7R9L6N5"/>
<evidence type="ECO:0000256" key="11">
    <source>
        <dbReference type="SAM" id="MobiDB-lite"/>
    </source>
</evidence>
<reference evidence="12" key="1">
    <citation type="submission" date="2020-11" db="EMBL/GenBank/DDBJ databases">
        <authorList>
            <person name="Tran Van P."/>
        </authorList>
    </citation>
    <scope>NUCLEOTIDE SEQUENCE</scope>
</reference>